<organism evidence="2 3">
    <name type="scientific">Paraphaeosphaeria sporulosa</name>
    <dbReference type="NCBI Taxonomy" id="1460663"/>
    <lineage>
        <taxon>Eukaryota</taxon>
        <taxon>Fungi</taxon>
        <taxon>Dikarya</taxon>
        <taxon>Ascomycota</taxon>
        <taxon>Pezizomycotina</taxon>
        <taxon>Dothideomycetes</taxon>
        <taxon>Pleosporomycetidae</taxon>
        <taxon>Pleosporales</taxon>
        <taxon>Massarineae</taxon>
        <taxon>Didymosphaeriaceae</taxon>
        <taxon>Paraphaeosphaeria</taxon>
    </lineage>
</organism>
<dbReference type="EMBL" id="KV441559">
    <property type="protein sequence ID" value="OAG00266.1"/>
    <property type="molecule type" value="Genomic_DNA"/>
</dbReference>
<keyword evidence="3" id="KW-1185">Reference proteome</keyword>
<accession>A0A177BYN9</accession>
<dbReference type="AlphaFoldDB" id="A0A177BYN9"/>
<gene>
    <name evidence="2" type="ORF">CC84DRAFT_1221797</name>
</gene>
<name>A0A177BYN9_9PLEO</name>
<dbReference type="Proteomes" id="UP000077069">
    <property type="component" value="Unassembled WGS sequence"/>
</dbReference>
<dbReference type="GeneID" id="28766790"/>
<reference evidence="2 3" key="1">
    <citation type="submission" date="2016-05" db="EMBL/GenBank/DDBJ databases">
        <title>Comparative analysis of secretome profiles of manganese(II)-oxidizing ascomycete fungi.</title>
        <authorList>
            <consortium name="DOE Joint Genome Institute"/>
            <person name="Zeiner C.A."/>
            <person name="Purvine S.O."/>
            <person name="Zink E.M."/>
            <person name="Wu S."/>
            <person name="Pasa-Tolic L."/>
            <person name="Chaput D.L."/>
            <person name="Haridas S."/>
            <person name="Grigoriev I.V."/>
            <person name="Santelli C.M."/>
            <person name="Hansel C.M."/>
        </authorList>
    </citation>
    <scope>NUCLEOTIDE SEQUENCE [LARGE SCALE GENOMIC DNA]</scope>
    <source>
        <strain evidence="2 3">AP3s5-JAC2a</strain>
    </source>
</reference>
<evidence type="ECO:0000313" key="2">
    <source>
        <dbReference type="EMBL" id="OAG00266.1"/>
    </source>
</evidence>
<evidence type="ECO:0000313" key="3">
    <source>
        <dbReference type="Proteomes" id="UP000077069"/>
    </source>
</evidence>
<sequence length="265" mass="28298">MTSEQNMGMRTSSTFCTCIAEGVAKHRSAPRMQAQLPGQSRCASPRMLVPCRARRASGFLSRSLRTVADTDATLVAVSIPGSLPNDGFTIVQRRPPGTGVLETSSWVRQPLWLVAARPAQCCVLLLARRAPRSPETRARSQRTQGTPITAPSPPRRCTHWQLARAPSSEPLSLPRVAASACAIGLPNPAPSREALRLGLSARVLGASEHAAALHMSYGAPQTSTPHAPALLSFHLARTGLLPCHDPSRLPSTMPAEQQPDRPPAP</sequence>
<feature type="region of interest" description="Disordered" evidence="1">
    <location>
        <begin position="243"/>
        <end position="265"/>
    </location>
</feature>
<protein>
    <submittedName>
        <fullName evidence="2">Uncharacterized protein</fullName>
    </submittedName>
</protein>
<evidence type="ECO:0000256" key="1">
    <source>
        <dbReference type="SAM" id="MobiDB-lite"/>
    </source>
</evidence>
<dbReference type="RefSeq" id="XP_018030631.1">
    <property type="nucleotide sequence ID" value="XM_018183304.1"/>
</dbReference>
<dbReference type="InParanoid" id="A0A177BYN9"/>
<proteinExistence type="predicted"/>
<feature type="region of interest" description="Disordered" evidence="1">
    <location>
        <begin position="132"/>
        <end position="155"/>
    </location>
</feature>